<sequence>MIYDRLINLSRYKNIHPNLNKAIEFIEKNDLRQLSVGKTIIDNENLFVLNMEVDTYDDKNALYEVHSKYADLHVLVDTREKYFFAYPEELSNLHSEFDVENDVTLYYKDTSRNFLQPFPGEFILFFPGEAHLPKYTNSRGKLFKIIFKIAI</sequence>
<reference evidence="1" key="1">
    <citation type="submission" date="2022-08" db="EMBL/GenBank/DDBJ databases">
        <title>Complete genome of Mycoplasma iguanae type strain 2327.</title>
        <authorList>
            <person name="Spergser J."/>
        </authorList>
    </citation>
    <scope>NUCLEOTIDE SEQUENCE</scope>
    <source>
        <strain evidence="1">2327</strain>
    </source>
</reference>
<dbReference type="Gene3D" id="2.60.120.370">
    <property type="entry name" value="YhcH/YjgK/YiaL"/>
    <property type="match status" value="1"/>
</dbReference>
<dbReference type="PANTHER" id="PTHR34986">
    <property type="entry name" value="EVOLVED BETA-GALACTOSIDASE SUBUNIT BETA"/>
    <property type="match status" value="1"/>
</dbReference>
<dbReference type="PANTHER" id="PTHR34986:SF1">
    <property type="entry name" value="PROTEIN YIAL"/>
    <property type="match status" value="1"/>
</dbReference>
<name>A0ABY5R8Q3_9MOLU</name>
<dbReference type="InterPro" id="IPR004375">
    <property type="entry name" value="NanQ/TabA/YiaL"/>
</dbReference>
<dbReference type="RefSeq" id="WP_258211047.1">
    <property type="nucleotide sequence ID" value="NZ_CP102734.1"/>
</dbReference>
<dbReference type="EMBL" id="CP102734">
    <property type="protein sequence ID" value="UVD81873.1"/>
    <property type="molecule type" value="Genomic_DNA"/>
</dbReference>
<accession>A0ABY5R8Q3</accession>
<dbReference type="Pfam" id="PF04074">
    <property type="entry name" value="DUF386"/>
    <property type="match status" value="1"/>
</dbReference>
<dbReference type="Proteomes" id="UP001059252">
    <property type="component" value="Chromosome"/>
</dbReference>
<dbReference type="InterPro" id="IPR037012">
    <property type="entry name" value="NanQ/TabA/YiaL_sf"/>
</dbReference>
<proteinExistence type="predicted"/>
<evidence type="ECO:0000313" key="1">
    <source>
        <dbReference type="EMBL" id="UVD81873.1"/>
    </source>
</evidence>
<dbReference type="NCBIfam" id="TIGR00022">
    <property type="entry name" value="YhcH/YjgK/YiaL family protein"/>
    <property type="match status" value="1"/>
</dbReference>
<evidence type="ECO:0000313" key="2">
    <source>
        <dbReference type="Proteomes" id="UP001059252"/>
    </source>
</evidence>
<keyword evidence="2" id="KW-1185">Reference proteome</keyword>
<protein>
    <submittedName>
        <fullName evidence="1">YhcH/YjgK/YiaL family protein</fullName>
    </submittedName>
</protein>
<dbReference type="SUPFAM" id="SSF51197">
    <property type="entry name" value="Clavaminate synthase-like"/>
    <property type="match status" value="1"/>
</dbReference>
<gene>
    <name evidence="1" type="ORF">NV226_01025</name>
</gene>
<organism evidence="1 2">
    <name type="scientific">Mycoplasma iguanae</name>
    <dbReference type="NCBI Taxonomy" id="292461"/>
    <lineage>
        <taxon>Bacteria</taxon>
        <taxon>Bacillati</taxon>
        <taxon>Mycoplasmatota</taxon>
        <taxon>Mollicutes</taxon>
        <taxon>Mycoplasmataceae</taxon>
        <taxon>Mycoplasma</taxon>
    </lineage>
</organism>